<dbReference type="Gene3D" id="3.10.450.50">
    <property type="match status" value="1"/>
</dbReference>
<dbReference type="KEGG" id="acru:HHL28_12850"/>
<evidence type="ECO:0000259" key="2">
    <source>
        <dbReference type="Pfam" id="PF14534"/>
    </source>
</evidence>
<dbReference type="InterPro" id="IPR032710">
    <property type="entry name" value="NTF2-like_dom_sf"/>
</dbReference>
<organism evidence="3 4">
    <name type="scientific">Aerophototrophica crusticola</name>
    <dbReference type="NCBI Taxonomy" id="1709002"/>
    <lineage>
        <taxon>Bacteria</taxon>
        <taxon>Pseudomonadati</taxon>
        <taxon>Pseudomonadota</taxon>
        <taxon>Alphaproteobacteria</taxon>
        <taxon>Rhodospirillales</taxon>
        <taxon>Rhodospirillaceae</taxon>
        <taxon>Aerophototrophica</taxon>
    </lineage>
</organism>
<evidence type="ECO:0000313" key="3">
    <source>
        <dbReference type="EMBL" id="QJE73865.1"/>
    </source>
</evidence>
<dbReference type="AlphaFoldDB" id="A0A858R8U2"/>
<sequence>MPRRLALAAALLCLSAITSAAADHPAKAVMDADRAFAVKAKEVGLAKAFQMFAADKVVMFSTATPEMTPEQVAALFPPGFDIDWAPEGGAISDDGTLGYTWGKARYSAKKPGGTVTDLGPTRYVTIWRKQKDGSWKFIGDGELTNPETRAFQKK</sequence>
<evidence type="ECO:0000313" key="4">
    <source>
        <dbReference type="Proteomes" id="UP000501891"/>
    </source>
</evidence>
<name>A0A858R8U2_9PROT</name>
<proteinExistence type="predicted"/>
<keyword evidence="4" id="KW-1185">Reference proteome</keyword>
<feature type="signal peptide" evidence="1">
    <location>
        <begin position="1"/>
        <end position="21"/>
    </location>
</feature>
<protein>
    <submittedName>
        <fullName evidence="3">Nuclear transport factor 2 family protein</fullName>
    </submittedName>
</protein>
<keyword evidence="1" id="KW-0732">Signal</keyword>
<feature type="chain" id="PRO_5032662343" evidence="1">
    <location>
        <begin position="22"/>
        <end position="154"/>
    </location>
</feature>
<accession>A0A858R8U2</accession>
<reference evidence="3" key="1">
    <citation type="submission" date="2020-04" db="EMBL/GenBank/DDBJ databases">
        <title>A desert anoxygenic phototrophic bacterium fixes CO2 using RubisCO under aerobic conditions.</title>
        <authorList>
            <person name="Tang K."/>
        </authorList>
    </citation>
    <scope>NUCLEOTIDE SEQUENCE [LARGE SCALE GENOMIC DNA]</scope>
    <source>
        <strain evidence="3">MIMtkB3</strain>
    </source>
</reference>
<feature type="domain" description="DUF4440" evidence="2">
    <location>
        <begin position="50"/>
        <end position="136"/>
    </location>
</feature>
<dbReference type="EMBL" id="CP051775">
    <property type="protein sequence ID" value="QJE73865.1"/>
    <property type="molecule type" value="Genomic_DNA"/>
</dbReference>
<dbReference type="SUPFAM" id="SSF54427">
    <property type="entry name" value="NTF2-like"/>
    <property type="match status" value="1"/>
</dbReference>
<dbReference type="InterPro" id="IPR027843">
    <property type="entry name" value="DUF4440"/>
</dbReference>
<dbReference type="Pfam" id="PF14534">
    <property type="entry name" value="DUF4440"/>
    <property type="match status" value="1"/>
</dbReference>
<dbReference type="Proteomes" id="UP000501891">
    <property type="component" value="Chromosome"/>
</dbReference>
<gene>
    <name evidence="3" type="ORF">HHL28_12850</name>
</gene>
<evidence type="ECO:0000256" key="1">
    <source>
        <dbReference type="SAM" id="SignalP"/>
    </source>
</evidence>